<evidence type="ECO:0000256" key="12">
    <source>
        <dbReference type="ARBA" id="ARBA00023204"/>
    </source>
</evidence>
<evidence type="ECO:0000256" key="11">
    <source>
        <dbReference type="ARBA" id="ARBA00023014"/>
    </source>
</evidence>
<evidence type="ECO:0000256" key="9">
    <source>
        <dbReference type="ARBA" id="ARBA00022801"/>
    </source>
</evidence>
<evidence type="ECO:0000256" key="4">
    <source>
        <dbReference type="ARBA" id="ARBA00012045"/>
    </source>
</evidence>
<evidence type="ECO:0000259" key="15">
    <source>
        <dbReference type="SMART" id="SM00478"/>
    </source>
</evidence>
<dbReference type="SMART" id="SM00525">
    <property type="entry name" value="FES"/>
    <property type="match status" value="1"/>
</dbReference>
<feature type="region of interest" description="Disordered" evidence="14">
    <location>
        <begin position="326"/>
        <end position="369"/>
    </location>
</feature>
<dbReference type="FunFam" id="1.10.340.30:FF:000003">
    <property type="entry name" value="A/G-specific adenine glycosylase"/>
    <property type="match status" value="1"/>
</dbReference>
<comment type="similarity">
    <text evidence="3">Belongs to the Nth/MutY family.</text>
</comment>
<dbReference type="CDD" id="cd00056">
    <property type="entry name" value="ENDO3c"/>
    <property type="match status" value="1"/>
</dbReference>
<dbReference type="AlphaFoldDB" id="A0A4R7G828"/>
<keyword evidence="10" id="KW-0408">Iron</keyword>
<evidence type="ECO:0000313" key="16">
    <source>
        <dbReference type="EMBL" id="TDS87678.1"/>
    </source>
</evidence>
<dbReference type="InterPro" id="IPR000445">
    <property type="entry name" value="HhH_motif"/>
</dbReference>
<protein>
    <recommendedName>
        <fullName evidence="5">Adenine DNA glycosylase</fullName>
        <ecNumber evidence="4">3.2.2.31</ecNumber>
    </recommendedName>
</protein>
<dbReference type="Gene3D" id="1.10.340.30">
    <property type="entry name" value="Hypothetical protein, domain 2"/>
    <property type="match status" value="1"/>
</dbReference>
<evidence type="ECO:0000256" key="7">
    <source>
        <dbReference type="ARBA" id="ARBA00022723"/>
    </source>
</evidence>
<proteinExistence type="inferred from homology"/>
<name>A0A4R7G828_9MICC</name>
<dbReference type="GO" id="GO:0034039">
    <property type="term" value="F:8-oxo-7,8-dihydroguanine DNA N-glycosylase activity"/>
    <property type="evidence" value="ECO:0007669"/>
    <property type="project" value="TreeGrafter"/>
</dbReference>
<comment type="catalytic activity">
    <reaction evidence="1">
        <text>Hydrolyzes free adenine bases from 7,8-dihydro-8-oxoguanine:adenine mismatched double-stranded DNA, leaving an apurinic site.</text>
        <dbReference type="EC" id="3.2.2.31"/>
    </reaction>
</comment>
<dbReference type="InterPro" id="IPR003265">
    <property type="entry name" value="HhH-GPD_domain"/>
</dbReference>
<keyword evidence="9" id="KW-0378">Hydrolase</keyword>
<reference evidence="16 17" key="1">
    <citation type="submission" date="2019-03" db="EMBL/GenBank/DDBJ databases">
        <title>Genomic Encyclopedia of Type Strains, Phase III (KMG-III): the genomes of soil and plant-associated and newly described type strains.</title>
        <authorList>
            <person name="Whitman W."/>
        </authorList>
    </citation>
    <scope>NUCLEOTIDE SEQUENCE [LARGE SCALE GENOMIC DNA]</scope>
    <source>
        <strain evidence="16 17">DSM 27373</strain>
    </source>
</reference>
<dbReference type="GO" id="GO:0035485">
    <property type="term" value="F:adenine/guanine mispair binding"/>
    <property type="evidence" value="ECO:0007669"/>
    <property type="project" value="TreeGrafter"/>
</dbReference>
<keyword evidence="7" id="KW-0479">Metal-binding</keyword>
<dbReference type="InterPro" id="IPR003651">
    <property type="entry name" value="Endonuclease3_FeS-loop_motif"/>
</dbReference>
<evidence type="ECO:0000256" key="1">
    <source>
        <dbReference type="ARBA" id="ARBA00000843"/>
    </source>
</evidence>
<dbReference type="Proteomes" id="UP000294506">
    <property type="component" value="Unassembled WGS sequence"/>
</dbReference>
<dbReference type="Pfam" id="PF00633">
    <property type="entry name" value="HHH"/>
    <property type="match status" value="1"/>
</dbReference>
<dbReference type="PANTHER" id="PTHR42944:SF1">
    <property type="entry name" value="ADENINE DNA GLYCOSYLASE"/>
    <property type="match status" value="1"/>
</dbReference>
<organism evidence="16 17">
    <name type="scientific">Nesterenkonia aurantiaca</name>
    <dbReference type="NCBI Taxonomy" id="1436010"/>
    <lineage>
        <taxon>Bacteria</taxon>
        <taxon>Bacillati</taxon>
        <taxon>Actinomycetota</taxon>
        <taxon>Actinomycetes</taxon>
        <taxon>Micrococcales</taxon>
        <taxon>Micrococcaceae</taxon>
        <taxon>Nesterenkonia</taxon>
    </lineage>
</organism>
<sequence length="369" mass="39505">MAMRPTAEPAARTTLASPMNSAREGSLRPEIGFTPEPTLVHERVIEWFEGNARPLPWREPDCTPWGVMVSEIMLQQTPVVRVLPRWELWMQRWPKPADLAAAPTSEVLTAWDRLGYPRRALRLQAAAQAMVERHQGEVPRTAAELRALPGVGEYTAAAVACFAFLEPEVVVDTNIRRVHARAFTGHALPGKTYTSAQRRLAHELMPAAEPDDGATACAWNASAMELGALICTARAPQCQACPVADLCAWRAAGSPPATQEQQTRGQGWAGTDRQVRGAIMAVLRTGETVGRTELLDELPLPDASQEQRSRCLDSLLRDGLAADDAGQISLPGAQGSASQGPGGPVAGQTAGTGSAGLAAVEHQAQRLGE</sequence>
<dbReference type="Gene3D" id="1.10.1670.10">
    <property type="entry name" value="Helix-hairpin-Helix base-excision DNA repair enzymes (C-terminal)"/>
    <property type="match status" value="1"/>
</dbReference>
<evidence type="ECO:0000256" key="3">
    <source>
        <dbReference type="ARBA" id="ARBA00008343"/>
    </source>
</evidence>
<dbReference type="GO" id="GO:0006284">
    <property type="term" value="P:base-excision repair"/>
    <property type="evidence" value="ECO:0007669"/>
    <property type="project" value="InterPro"/>
</dbReference>
<dbReference type="EC" id="3.2.2.31" evidence="4"/>
<feature type="region of interest" description="Disordered" evidence="14">
    <location>
        <begin position="1"/>
        <end position="33"/>
    </location>
</feature>
<comment type="caution">
    <text evidence="16">The sequence shown here is derived from an EMBL/GenBank/DDBJ whole genome shotgun (WGS) entry which is preliminary data.</text>
</comment>
<feature type="domain" description="HhH-GPD" evidence="15">
    <location>
        <begin position="73"/>
        <end position="229"/>
    </location>
</feature>
<dbReference type="Pfam" id="PF10576">
    <property type="entry name" value="EndIII_4Fe-2S"/>
    <property type="match status" value="1"/>
</dbReference>
<keyword evidence="12" id="KW-0234">DNA repair</keyword>
<gene>
    <name evidence="16" type="ORF">EV640_101472</name>
</gene>
<evidence type="ECO:0000256" key="2">
    <source>
        <dbReference type="ARBA" id="ARBA00001966"/>
    </source>
</evidence>
<keyword evidence="6" id="KW-0004">4Fe-4S</keyword>
<dbReference type="PANTHER" id="PTHR42944">
    <property type="entry name" value="ADENINE DNA GLYCOSYLASE"/>
    <property type="match status" value="1"/>
</dbReference>
<dbReference type="EMBL" id="SOAN01000001">
    <property type="protein sequence ID" value="TDS87678.1"/>
    <property type="molecule type" value="Genomic_DNA"/>
</dbReference>
<dbReference type="GO" id="GO:0032357">
    <property type="term" value="F:oxidized purine DNA binding"/>
    <property type="evidence" value="ECO:0007669"/>
    <property type="project" value="TreeGrafter"/>
</dbReference>
<evidence type="ECO:0000256" key="5">
    <source>
        <dbReference type="ARBA" id="ARBA00022023"/>
    </source>
</evidence>
<dbReference type="InterPro" id="IPR044298">
    <property type="entry name" value="MIG/MutY"/>
</dbReference>
<evidence type="ECO:0000256" key="14">
    <source>
        <dbReference type="SAM" id="MobiDB-lite"/>
    </source>
</evidence>
<dbReference type="SUPFAM" id="SSF48150">
    <property type="entry name" value="DNA-glycosylase"/>
    <property type="match status" value="1"/>
</dbReference>
<dbReference type="SMART" id="SM00478">
    <property type="entry name" value="ENDO3c"/>
    <property type="match status" value="1"/>
</dbReference>
<dbReference type="InterPro" id="IPR023170">
    <property type="entry name" value="HhH_base_excis_C"/>
</dbReference>
<dbReference type="GO" id="GO:0046872">
    <property type="term" value="F:metal ion binding"/>
    <property type="evidence" value="ECO:0007669"/>
    <property type="project" value="UniProtKB-KW"/>
</dbReference>
<keyword evidence="8" id="KW-0227">DNA damage</keyword>
<dbReference type="Pfam" id="PF00730">
    <property type="entry name" value="HhH-GPD"/>
    <property type="match status" value="1"/>
</dbReference>
<dbReference type="GO" id="GO:0051539">
    <property type="term" value="F:4 iron, 4 sulfur cluster binding"/>
    <property type="evidence" value="ECO:0007669"/>
    <property type="project" value="UniProtKB-KW"/>
</dbReference>
<evidence type="ECO:0000256" key="6">
    <source>
        <dbReference type="ARBA" id="ARBA00022485"/>
    </source>
</evidence>
<evidence type="ECO:0000256" key="8">
    <source>
        <dbReference type="ARBA" id="ARBA00022763"/>
    </source>
</evidence>
<accession>A0A4R7G828</accession>
<evidence type="ECO:0000313" key="17">
    <source>
        <dbReference type="Proteomes" id="UP000294506"/>
    </source>
</evidence>
<evidence type="ECO:0000256" key="10">
    <source>
        <dbReference type="ARBA" id="ARBA00023004"/>
    </source>
</evidence>
<keyword evidence="13" id="KW-0326">Glycosidase</keyword>
<dbReference type="InterPro" id="IPR011257">
    <property type="entry name" value="DNA_glycosylase"/>
</dbReference>
<evidence type="ECO:0000256" key="13">
    <source>
        <dbReference type="ARBA" id="ARBA00023295"/>
    </source>
</evidence>
<keyword evidence="17" id="KW-1185">Reference proteome</keyword>
<keyword evidence="11" id="KW-0411">Iron-sulfur</keyword>
<dbReference type="GO" id="GO:0000701">
    <property type="term" value="F:purine-specific mismatch base pair DNA N-glycosylase activity"/>
    <property type="evidence" value="ECO:0007669"/>
    <property type="project" value="UniProtKB-EC"/>
</dbReference>
<dbReference type="GO" id="GO:0006298">
    <property type="term" value="P:mismatch repair"/>
    <property type="evidence" value="ECO:0007669"/>
    <property type="project" value="TreeGrafter"/>
</dbReference>
<comment type="cofactor">
    <cofactor evidence="2">
        <name>[4Fe-4S] cluster</name>
        <dbReference type="ChEBI" id="CHEBI:49883"/>
    </cofactor>
</comment>